<feature type="domain" description="Putative restriction endonuclease" evidence="1">
    <location>
        <begin position="43"/>
        <end position="192"/>
    </location>
</feature>
<dbReference type="GO" id="GO:0004519">
    <property type="term" value="F:endonuclease activity"/>
    <property type="evidence" value="ECO:0007669"/>
    <property type="project" value="UniProtKB-KW"/>
</dbReference>
<dbReference type="PANTHER" id="PTHR35400:SF1">
    <property type="entry name" value="SLR1083 PROTEIN"/>
    <property type="match status" value="1"/>
</dbReference>
<dbReference type="Gene3D" id="3.90.1570.10">
    <property type="entry name" value="tt1808, chain A"/>
    <property type="match status" value="1"/>
</dbReference>
<dbReference type="Pfam" id="PF05685">
    <property type="entry name" value="Uma2"/>
    <property type="match status" value="1"/>
</dbReference>
<dbReference type="InterPro" id="IPR008538">
    <property type="entry name" value="Uma2"/>
</dbReference>
<evidence type="ECO:0000313" key="3">
    <source>
        <dbReference type="Proteomes" id="UP001576776"/>
    </source>
</evidence>
<dbReference type="RefSeq" id="WP_413257718.1">
    <property type="nucleotide sequence ID" value="NZ_JBHFNS010000055.1"/>
</dbReference>
<gene>
    <name evidence="2" type="ORF">ACE1B6_13285</name>
</gene>
<name>A0ABV4YBR9_9CYAN</name>
<dbReference type="InterPro" id="IPR012296">
    <property type="entry name" value="Nuclease_put_TT1808"/>
</dbReference>
<evidence type="ECO:0000259" key="1">
    <source>
        <dbReference type="Pfam" id="PF05685"/>
    </source>
</evidence>
<keyword evidence="2" id="KW-0540">Nuclease</keyword>
<sequence>MTFSTTQIPTDTWVNASWSDYLQTINHPDYQTAKTYYYKSRYRIEMSPVTNEHASDHSIIIFAVCLYATLTGIPLNGKDNCTYRHPELQEAQPDFSCYIGDNAQAISWGTGIINLADFPPPDLVIEIARSSISDDKGEKRLLYEDLQVKEYWIVDVNTTQILAFAIHQQGSERIKESQVLPGLKFSVLESALSQSRTKTQTEVCAWLLTQFQG</sequence>
<protein>
    <submittedName>
        <fullName evidence="2">Uma2 family endonuclease</fullName>
    </submittedName>
</protein>
<keyword evidence="3" id="KW-1185">Reference proteome</keyword>
<comment type="caution">
    <text evidence="2">The sequence shown here is derived from an EMBL/GenBank/DDBJ whole genome shotgun (WGS) entry which is preliminary data.</text>
</comment>
<keyword evidence="2" id="KW-0378">Hydrolase</keyword>
<accession>A0ABV4YBR9</accession>
<keyword evidence="2" id="KW-0255">Endonuclease</keyword>
<reference evidence="2 3" key="1">
    <citation type="submission" date="2024-09" db="EMBL/GenBank/DDBJ databases">
        <title>Floridaenema gen nov. (Aerosakkonemataceae, Aerosakkonematales ord. nov., Cyanobacteria) from benthic tropical and subtropical fresh waters, with the description of four new species.</title>
        <authorList>
            <person name="Moretto J.A."/>
            <person name="Berthold D.E."/>
            <person name="Lefler F.W."/>
            <person name="Huang I.-S."/>
            <person name="Laughinghouse H. IV."/>
        </authorList>
    </citation>
    <scope>NUCLEOTIDE SEQUENCE [LARGE SCALE GENOMIC DNA]</scope>
    <source>
        <strain evidence="2 3">BLCC-F154</strain>
    </source>
</reference>
<dbReference type="CDD" id="cd06260">
    <property type="entry name" value="DUF820-like"/>
    <property type="match status" value="1"/>
</dbReference>
<dbReference type="InterPro" id="IPR011335">
    <property type="entry name" value="Restrct_endonuc-II-like"/>
</dbReference>
<organism evidence="2 3">
    <name type="scientific">Floridaenema fluviatile BLCC-F154</name>
    <dbReference type="NCBI Taxonomy" id="3153640"/>
    <lineage>
        <taxon>Bacteria</taxon>
        <taxon>Bacillati</taxon>
        <taxon>Cyanobacteriota</taxon>
        <taxon>Cyanophyceae</taxon>
        <taxon>Oscillatoriophycideae</taxon>
        <taxon>Aerosakkonematales</taxon>
        <taxon>Aerosakkonemataceae</taxon>
        <taxon>Floridanema</taxon>
        <taxon>Floridanema fluviatile</taxon>
    </lineage>
</organism>
<dbReference type="Proteomes" id="UP001576776">
    <property type="component" value="Unassembled WGS sequence"/>
</dbReference>
<dbReference type="EMBL" id="JBHFNS010000055">
    <property type="protein sequence ID" value="MFB2936220.1"/>
    <property type="molecule type" value="Genomic_DNA"/>
</dbReference>
<proteinExistence type="predicted"/>
<dbReference type="SUPFAM" id="SSF52980">
    <property type="entry name" value="Restriction endonuclease-like"/>
    <property type="match status" value="1"/>
</dbReference>
<evidence type="ECO:0000313" key="2">
    <source>
        <dbReference type="EMBL" id="MFB2936220.1"/>
    </source>
</evidence>
<dbReference type="PANTHER" id="PTHR35400">
    <property type="entry name" value="SLR1083 PROTEIN"/>
    <property type="match status" value="1"/>
</dbReference>